<protein>
    <recommendedName>
        <fullName evidence="10">FAD-binding FR-type domain-containing protein</fullName>
    </recommendedName>
</protein>
<feature type="transmembrane region" description="Helical" evidence="8">
    <location>
        <begin position="140"/>
        <end position="162"/>
    </location>
</feature>
<feature type="transmembrane region" description="Helical" evidence="8">
    <location>
        <begin position="247"/>
        <end position="264"/>
    </location>
</feature>
<evidence type="ECO:0000259" key="10">
    <source>
        <dbReference type="PROSITE" id="PS51384"/>
    </source>
</evidence>
<feature type="transmembrane region" description="Helical" evidence="8">
    <location>
        <begin position="224"/>
        <end position="241"/>
    </location>
</feature>
<keyword evidence="3 8" id="KW-0812">Transmembrane</keyword>
<feature type="transmembrane region" description="Helical" evidence="8">
    <location>
        <begin position="36"/>
        <end position="61"/>
    </location>
</feature>
<dbReference type="InterPro" id="IPR013121">
    <property type="entry name" value="Fe_red_NAD-bd_6"/>
</dbReference>
<evidence type="ECO:0000256" key="2">
    <source>
        <dbReference type="ARBA" id="ARBA00022630"/>
    </source>
</evidence>
<dbReference type="CDD" id="cd06186">
    <property type="entry name" value="NOX_Duox_like_FAD_NADP"/>
    <property type="match status" value="1"/>
</dbReference>
<dbReference type="AlphaFoldDB" id="A0AAP0Q558"/>
<dbReference type="GO" id="GO:0000293">
    <property type="term" value="F:ferric-chelate reductase activity"/>
    <property type="evidence" value="ECO:0007669"/>
    <property type="project" value="TreeGrafter"/>
</dbReference>
<dbReference type="SUPFAM" id="SSF52343">
    <property type="entry name" value="Ferredoxin reductase-like, C-terminal NADP-linked domain"/>
    <property type="match status" value="1"/>
</dbReference>
<dbReference type="PROSITE" id="PS51384">
    <property type="entry name" value="FAD_FR"/>
    <property type="match status" value="1"/>
</dbReference>
<dbReference type="PANTHER" id="PTHR11972:SF69">
    <property type="entry name" value="FERRIC REDUCTION OXIDASE 6-RELATED"/>
    <property type="match status" value="1"/>
</dbReference>
<keyword evidence="9" id="KW-0732">Signal</keyword>
<gene>
    <name evidence="11" type="ORF">Scep_003036</name>
</gene>
<dbReference type="PANTHER" id="PTHR11972">
    <property type="entry name" value="NADPH OXIDASE"/>
    <property type="match status" value="1"/>
</dbReference>
<dbReference type="InterPro" id="IPR000778">
    <property type="entry name" value="Cyt_b245_heavy_chain"/>
</dbReference>
<feature type="chain" id="PRO_5043054783" description="FAD-binding FR-type domain-containing protein" evidence="9">
    <location>
        <begin position="23"/>
        <end position="664"/>
    </location>
</feature>
<dbReference type="EMBL" id="JBBNAG010000001">
    <property type="protein sequence ID" value="KAK9167845.1"/>
    <property type="molecule type" value="Genomic_DNA"/>
</dbReference>
<dbReference type="InterPro" id="IPR017927">
    <property type="entry name" value="FAD-bd_FR_type"/>
</dbReference>
<name>A0AAP0Q558_9MAGN</name>
<evidence type="ECO:0000313" key="12">
    <source>
        <dbReference type="Proteomes" id="UP001419268"/>
    </source>
</evidence>
<reference evidence="11 12" key="1">
    <citation type="submission" date="2024-01" db="EMBL/GenBank/DDBJ databases">
        <title>Genome assemblies of Stephania.</title>
        <authorList>
            <person name="Yang L."/>
        </authorList>
    </citation>
    <scope>NUCLEOTIDE SEQUENCE [LARGE SCALE GENOMIC DNA]</scope>
    <source>
        <strain evidence="11">JXDWG</strain>
        <tissue evidence="11">Leaf</tissue>
    </source>
</reference>
<keyword evidence="2" id="KW-0285">Flavoprotein</keyword>
<keyword evidence="5 8" id="KW-1133">Transmembrane helix</keyword>
<dbReference type="PRINTS" id="PR00466">
    <property type="entry name" value="GP91PHOX"/>
</dbReference>
<evidence type="ECO:0000313" key="11">
    <source>
        <dbReference type="EMBL" id="KAK9167845.1"/>
    </source>
</evidence>
<dbReference type="Gene3D" id="3.40.50.80">
    <property type="entry name" value="Nucleotide-binding domain of ferredoxin-NADP reductase (FNR) module"/>
    <property type="match status" value="1"/>
</dbReference>
<feature type="transmembrane region" description="Helical" evidence="8">
    <location>
        <begin position="510"/>
        <end position="532"/>
    </location>
</feature>
<accession>A0AAP0Q558</accession>
<dbReference type="Proteomes" id="UP001419268">
    <property type="component" value="Unassembled WGS sequence"/>
</dbReference>
<feature type="domain" description="FAD-binding FR-type" evidence="10">
    <location>
        <begin position="268"/>
        <end position="383"/>
    </location>
</feature>
<evidence type="ECO:0000256" key="6">
    <source>
        <dbReference type="ARBA" id="ARBA00023002"/>
    </source>
</evidence>
<evidence type="ECO:0000256" key="9">
    <source>
        <dbReference type="SAM" id="SignalP"/>
    </source>
</evidence>
<evidence type="ECO:0000256" key="4">
    <source>
        <dbReference type="ARBA" id="ARBA00022827"/>
    </source>
</evidence>
<dbReference type="SFLD" id="SFLDS00052">
    <property type="entry name" value="Ferric_Reductase_Domain"/>
    <property type="match status" value="1"/>
</dbReference>
<dbReference type="InterPro" id="IPR050369">
    <property type="entry name" value="RBOH/FRE"/>
</dbReference>
<feature type="signal peptide" evidence="9">
    <location>
        <begin position="1"/>
        <end position="22"/>
    </location>
</feature>
<dbReference type="InterPro" id="IPR013112">
    <property type="entry name" value="FAD-bd_8"/>
</dbReference>
<feature type="transmembrane region" description="Helical" evidence="8">
    <location>
        <begin position="103"/>
        <end position="120"/>
    </location>
</feature>
<comment type="subcellular location">
    <subcellularLocation>
        <location evidence="1">Membrane</location>
        <topology evidence="1">Multi-pass membrane protein</topology>
    </subcellularLocation>
</comment>
<dbReference type="InterPro" id="IPR013130">
    <property type="entry name" value="Fe3_Rdtase_TM_dom"/>
</dbReference>
<evidence type="ECO:0000256" key="5">
    <source>
        <dbReference type="ARBA" id="ARBA00022989"/>
    </source>
</evidence>
<evidence type="ECO:0000256" key="8">
    <source>
        <dbReference type="SAM" id="Phobius"/>
    </source>
</evidence>
<dbReference type="Pfam" id="PF08030">
    <property type="entry name" value="NAD_binding_6"/>
    <property type="match status" value="1"/>
</dbReference>
<organism evidence="11 12">
    <name type="scientific">Stephania cephalantha</name>
    <dbReference type="NCBI Taxonomy" id="152367"/>
    <lineage>
        <taxon>Eukaryota</taxon>
        <taxon>Viridiplantae</taxon>
        <taxon>Streptophyta</taxon>
        <taxon>Embryophyta</taxon>
        <taxon>Tracheophyta</taxon>
        <taxon>Spermatophyta</taxon>
        <taxon>Magnoliopsida</taxon>
        <taxon>Ranunculales</taxon>
        <taxon>Menispermaceae</taxon>
        <taxon>Menispermoideae</taxon>
        <taxon>Cissampelideae</taxon>
        <taxon>Stephania</taxon>
    </lineage>
</organism>
<feature type="transmembrane region" description="Helical" evidence="8">
    <location>
        <begin position="192"/>
        <end position="212"/>
    </location>
</feature>
<dbReference type="Pfam" id="PF01794">
    <property type="entry name" value="Ferric_reduct"/>
    <property type="match status" value="1"/>
</dbReference>
<keyword evidence="4" id="KW-0274">FAD</keyword>
<sequence>MWSIFLAWIALIFLYPTELGEALVRKWITASSGTLFGITGSLFFTFSGPLLILAFLAIAYLHLNSSSIDDEKKSPARFPRLRLWTFPILVDGPLGVVSAAELIGIFLFSAYVFCSIYVYATRTLNSISQFGLPAKLESCLILEVFGLRLGSIGLFCLAFLFLPVARGSLLLRLIDIPFEHATRYHVMEWKNIGVANLPGVISLLAGLFMWVTSLHPVRKKYFELFFYTHQLYVVFFVFLALHVGDFIFSMAAGGIFIFVLDRFLRFCQSRKTVGIISATCFPCGTVELVLSKPKNLQYNALSFIFIQVRELSWLQWHPFSVSSSPLDGENHIAVLIKVLGDWTKKLRDNISSISEEPPKELPLQPRSLITVSVEGPYGHESAYHLKYENLVLVAGGIGVSPFLAILRDIFHHVAESKPCLTEKVLLVWSVKKSDELCLLSSSELEAICPFFSAKLHLEIQIYVTQESEFRVADESGKVCKSVNCSYFSTVARSDMSGLVGTGNNAWSGTYVIISTIGSVIIFGGLVVLLWHFRDRGGSFKESVSNSGKIEKVSYNETMKSTGAPQAITLETSTRTHYGCRPDFRGIFNSISEEWGHVDVGVIVCGPQSLQSSVAKECRDIILLSGLYLGSNEEKRKEKKRNAYVSSAIGSMADDDTKYGIVLLK</sequence>
<evidence type="ECO:0000256" key="3">
    <source>
        <dbReference type="ARBA" id="ARBA00022692"/>
    </source>
</evidence>
<dbReference type="SFLD" id="SFLDG01168">
    <property type="entry name" value="Ferric_reductase_subgroup_(FRE"/>
    <property type="match status" value="1"/>
</dbReference>
<dbReference type="InterPro" id="IPR039261">
    <property type="entry name" value="FNR_nucleotide-bd"/>
</dbReference>
<dbReference type="InterPro" id="IPR017938">
    <property type="entry name" value="Riboflavin_synthase-like_b-brl"/>
</dbReference>
<dbReference type="GO" id="GO:0005886">
    <property type="term" value="C:plasma membrane"/>
    <property type="evidence" value="ECO:0007669"/>
    <property type="project" value="TreeGrafter"/>
</dbReference>
<dbReference type="Pfam" id="PF08022">
    <property type="entry name" value="FAD_binding_8"/>
    <property type="match status" value="1"/>
</dbReference>
<comment type="caution">
    <text evidence="11">The sequence shown here is derived from an EMBL/GenBank/DDBJ whole genome shotgun (WGS) entry which is preliminary data.</text>
</comment>
<keyword evidence="12" id="KW-1185">Reference proteome</keyword>
<evidence type="ECO:0000256" key="1">
    <source>
        <dbReference type="ARBA" id="ARBA00004141"/>
    </source>
</evidence>
<dbReference type="SUPFAM" id="SSF63380">
    <property type="entry name" value="Riboflavin synthase domain-like"/>
    <property type="match status" value="1"/>
</dbReference>
<evidence type="ECO:0000256" key="7">
    <source>
        <dbReference type="ARBA" id="ARBA00023136"/>
    </source>
</evidence>
<proteinExistence type="predicted"/>
<keyword evidence="7 8" id="KW-0472">Membrane</keyword>
<keyword evidence="6" id="KW-0560">Oxidoreductase</keyword>